<dbReference type="GO" id="GO:0009228">
    <property type="term" value="P:thiamine biosynthetic process"/>
    <property type="evidence" value="ECO:0007669"/>
    <property type="project" value="UniProtKB-KW"/>
</dbReference>
<proteinExistence type="inferred from homology"/>
<evidence type="ECO:0000256" key="7">
    <source>
        <dbReference type="ARBA" id="ARBA00060919"/>
    </source>
</evidence>
<dbReference type="FunFam" id="1.20.910.10:FF:000007">
    <property type="entry name" value="Bifunctional TENA-E protein"/>
    <property type="match status" value="1"/>
</dbReference>
<evidence type="ECO:0000256" key="9">
    <source>
        <dbReference type="ARBA" id="ARBA00079571"/>
    </source>
</evidence>
<dbReference type="EC" id="3.5.99.2" evidence="3"/>
<dbReference type="EMBL" id="CM010717">
    <property type="protein sequence ID" value="RZC56231.1"/>
    <property type="molecule type" value="Genomic_DNA"/>
</dbReference>
<gene>
    <name evidence="12" type="ORF">C5167_015089</name>
</gene>
<dbReference type="OrthoDB" id="37730at2759"/>
<evidence type="ECO:0000313" key="12">
    <source>
        <dbReference type="EMBL" id="RZC56231.1"/>
    </source>
</evidence>
<dbReference type="Gramene" id="RZC56231">
    <property type="protein sequence ID" value="RZC56231"/>
    <property type="gene ID" value="C5167_015089"/>
</dbReference>
<evidence type="ECO:0000256" key="1">
    <source>
        <dbReference type="ARBA" id="ARBA00001881"/>
    </source>
</evidence>
<reference evidence="12 13" key="1">
    <citation type="journal article" date="2018" name="Science">
        <title>The opium poppy genome and morphinan production.</title>
        <authorList>
            <person name="Guo L."/>
            <person name="Winzer T."/>
            <person name="Yang X."/>
            <person name="Li Y."/>
            <person name="Ning Z."/>
            <person name="He Z."/>
            <person name="Teodor R."/>
            <person name="Lu Y."/>
            <person name="Bowser T.A."/>
            <person name="Graham I.A."/>
            <person name="Ye K."/>
        </authorList>
    </citation>
    <scope>NUCLEOTIDE SEQUENCE [LARGE SCALE GENOMIC DNA]</scope>
    <source>
        <strain evidence="13">cv. HN1</strain>
        <tissue evidence="12">Leaves</tissue>
    </source>
</reference>
<name>A0A4Y7J8H1_PAPSO</name>
<dbReference type="AlphaFoldDB" id="A0A4Y7J8H1"/>
<accession>A0A4Y7J8H1</accession>
<organism evidence="12 13">
    <name type="scientific">Papaver somniferum</name>
    <name type="common">Opium poppy</name>
    <dbReference type="NCBI Taxonomy" id="3469"/>
    <lineage>
        <taxon>Eukaryota</taxon>
        <taxon>Viridiplantae</taxon>
        <taxon>Streptophyta</taxon>
        <taxon>Embryophyta</taxon>
        <taxon>Tracheophyta</taxon>
        <taxon>Spermatophyta</taxon>
        <taxon>Magnoliopsida</taxon>
        <taxon>Ranunculales</taxon>
        <taxon>Papaveraceae</taxon>
        <taxon>Papaveroideae</taxon>
        <taxon>Papaver</taxon>
    </lineage>
</organism>
<dbReference type="InterPro" id="IPR050967">
    <property type="entry name" value="Thiamine_Salvage_TenA"/>
</dbReference>
<evidence type="ECO:0000256" key="3">
    <source>
        <dbReference type="ARBA" id="ARBA00012684"/>
    </source>
</evidence>
<dbReference type="PANTHER" id="PTHR43198:SF5">
    <property type="entry name" value="BIFUNCTIONAL TENA-E PROTEIN"/>
    <property type="match status" value="1"/>
</dbReference>
<dbReference type="Pfam" id="PF03070">
    <property type="entry name" value="TENA_THI-4"/>
    <property type="match status" value="1"/>
</dbReference>
<comment type="similarity">
    <text evidence="7">Belongs to the thiaminase-2 family.</text>
</comment>
<protein>
    <recommendedName>
        <fullName evidence="3">aminopyrimidine aminohydrolase</fullName>
        <ecNumber evidence="3">3.5.99.2</ecNumber>
    </recommendedName>
    <alternativeName>
        <fullName evidence="9">Aminopyrimidine aminohydrolase</fullName>
    </alternativeName>
    <alternativeName>
        <fullName evidence="10">Formylaminopyrimidine amidohydrolase</fullName>
    </alternativeName>
    <alternativeName>
        <fullName evidence="8">Formylaminopyrimidine deformylase</fullName>
    </alternativeName>
</protein>
<evidence type="ECO:0000256" key="10">
    <source>
        <dbReference type="ARBA" id="ARBA00082825"/>
    </source>
</evidence>
<comment type="catalytic activity">
    <reaction evidence="1">
        <text>4-amino-5-aminomethyl-2-methylpyrimidine + H2O = 4-amino-5-hydroxymethyl-2-methylpyrimidine + NH4(+)</text>
        <dbReference type="Rhea" id="RHEA:31799"/>
        <dbReference type="ChEBI" id="CHEBI:15377"/>
        <dbReference type="ChEBI" id="CHEBI:16892"/>
        <dbReference type="ChEBI" id="CHEBI:28938"/>
        <dbReference type="ChEBI" id="CHEBI:63416"/>
        <dbReference type="EC" id="3.5.99.2"/>
    </reaction>
</comment>
<evidence type="ECO:0000256" key="5">
    <source>
        <dbReference type="ARBA" id="ARBA00022977"/>
    </source>
</evidence>
<dbReference type="CDD" id="cd19357">
    <property type="entry name" value="TenA_E_At3g16990-like"/>
    <property type="match status" value="1"/>
</dbReference>
<dbReference type="SUPFAM" id="SSF48613">
    <property type="entry name" value="Heme oxygenase-like"/>
    <property type="match status" value="1"/>
</dbReference>
<dbReference type="Proteomes" id="UP000316621">
    <property type="component" value="Chromosome 3"/>
</dbReference>
<sequence length="227" mass="25730">MERKQEGGGGIGITETWLKKHTLLYKGATRHPFILSIRDGTVDLSSFKRWLGQDYLFVRNLVPFVADVLQKSSKDDKDGDMEVVLGGITSLSDELTWFKNEASKWDVMLHGIAPQKTNQDYCRFLESLMSTEVDYTVAITAFWAIETVYQKSFAFCLEDGSKTPAELIDTCQRWGNEGFGRYCQTLQGIANGCLEKATDDIRSKAEATFIRVLEFEIEFCNMSQGRD</sequence>
<dbReference type="InterPro" id="IPR004305">
    <property type="entry name" value="Thiaminase-2/PQQC"/>
</dbReference>
<dbReference type="GO" id="GO:0005829">
    <property type="term" value="C:cytosol"/>
    <property type="evidence" value="ECO:0007669"/>
    <property type="project" value="TreeGrafter"/>
</dbReference>
<evidence type="ECO:0000256" key="4">
    <source>
        <dbReference type="ARBA" id="ARBA00022801"/>
    </source>
</evidence>
<comment type="pathway">
    <text evidence="2">Cofactor biosynthesis; thiamine diphosphate biosynthesis.</text>
</comment>
<dbReference type="GO" id="GO:0050334">
    <property type="term" value="F:thiaminase activity"/>
    <property type="evidence" value="ECO:0007669"/>
    <property type="project" value="UniProtKB-EC"/>
</dbReference>
<evidence type="ECO:0000313" key="13">
    <source>
        <dbReference type="Proteomes" id="UP000316621"/>
    </source>
</evidence>
<evidence type="ECO:0000256" key="6">
    <source>
        <dbReference type="ARBA" id="ARBA00023157"/>
    </source>
</evidence>
<keyword evidence="13" id="KW-1185">Reference proteome</keyword>
<keyword evidence="4" id="KW-0378">Hydrolase</keyword>
<dbReference type="InterPro" id="IPR016084">
    <property type="entry name" value="Haem_Oase-like_multi-hlx"/>
</dbReference>
<keyword evidence="5" id="KW-0784">Thiamine biosynthesis</keyword>
<dbReference type="Gene3D" id="1.20.910.10">
    <property type="entry name" value="Heme oxygenase-like"/>
    <property type="match status" value="1"/>
</dbReference>
<evidence type="ECO:0000256" key="2">
    <source>
        <dbReference type="ARBA" id="ARBA00004948"/>
    </source>
</evidence>
<dbReference type="OMA" id="FNTWLVQ"/>
<dbReference type="STRING" id="3469.A0A4Y7J8H1"/>
<evidence type="ECO:0000256" key="8">
    <source>
        <dbReference type="ARBA" id="ARBA00077314"/>
    </source>
</evidence>
<dbReference type="PANTHER" id="PTHR43198">
    <property type="entry name" value="BIFUNCTIONAL TH2 PROTEIN"/>
    <property type="match status" value="1"/>
</dbReference>
<evidence type="ECO:0000259" key="11">
    <source>
        <dbReference type="Pfam" id="PF03070"/>
    </source>
</evidence>
<feature type="domain" description="Thiaminase-2/PQQC" evidence="11">
    <location>
        <begin position="19"/>
        <end position="223"/>
    </location>
</feature>
<keyword evidence="6" id="KW-1015">Disulfide bond</keyword>